<name>A0A0E9WX30_ANGAN</name>
<dbReference type="EMBL" id="GBXM01013628">
    <property type="protein sequence ID" value="JAH94949.1"/>
    <property type="molecule type" value="Transcribed_RNA"/>
</dbReference>
<protein>
    <submittedName>
        <fullName evidence="1">Uncharacterized protein</fullName>
    </submittedName>
</protein>
<reference evidence="1" key="1">
    <citation type="submission" date="2014-11" db="EMBL/GenBank/DDBJ databases">
        <authorList>
            <person name="Amaro Gonzalez C."/>
        </authorList>
    </citation>
    <scope>NUCLEOTIDE SEQUENCE</scope>
</reference>
<evidence type="ECO:0000313" key="1">
    <source>
        <dbReference type="EMBL" id="JAH94949.1"/>
    </source>
</evidence>
<accession>A0A0E9WX30</accession>
<organism evidence="1">
    <name type="scientific">Anguilla anguilla</name>
    <name type="common">European freshwater eel</name>
    <name type="synonym">Muraena anguilla</name>
    <dbReference type="NCBI Taxonomy" id="7936"/>
    <lineage>
        <taxon>Eukaryota</taxon>
        <taxon>Metazoa</taxon>
        <taxon>Chordata</taxon>
        <taxon>Craniata</taxon>
        <taxon>Vertebrata</taxon>
        <taxon>Euteleostomi</taxon>
        <taxon>Actinopterygii</taxon>
        <taxon>Neopterygii</taxon>
        <taxon>Teleostei</taxon>
        <taxon>Anguilliformes</taxon>
        <taxon>Anguillidae</taxon>
        <taxon>Anguilla</taxon>
    </lineage>
</organism>
<dbReference type="AlphaFoldDB" id="A0A0E9WX30"/>
<sequence>MYTDTLGTTGCVCMHTRAHTLALQCGRILKDCKQVHMTVTSRIPLNFRSPPSPRVPVPDAFGTGTRAKAELCFTVQCTTKSDSDAVIPLPVCAPL</sequence>
<reference evidence="1" key="2">
    <citation type="journal article" date="2015" name="Fish Shellfish Immunol.">
        <title>Early steps in the European eel (Anguilla anguilla)-Vibrio vulnificus interaction in the gills: Role of the RtxA13 toxin.</title>
        <authorList>
            <person name="Callol A."/>
            <person name="Pajuelo D."/>
            <person name="Ebbesson L."/>
            <person name="Teles M."/>
            <person name="MacKenzie S."/>
            <person name="Amaro C."/>
        </authorList>
    </citation>
    <scope>NUCLEOTIDE SEQUENCE</scope>
</reference>
<proteinExistence type="predicted"/>